<organism evidence="1 2">
    <name type="scientific">Haemaphysalis longicornis</name>
    <name type="common">Bush tick</name>
    <dbReference type="NCBI Taxonomy" id="44386"/>
    <lineage>
        <taxon>Eukaryota</taxon>
        <taxon>Metazoa</taxon>
        <taxon>Ecdysozoa</taxon>
        <taxon>Arthropoda</taxon>
        <taxon>Chelicerata</taxon>
        <taxon>Arachnida</taxon>
        <taxon>Acari</taxon>
        <taxon>Parasitiformes</taxon>
        <taxon>Ixodida</taxon>
        <taxon>Ixodoidea</taxon>
        <taxon>Ixodidae</taxon>
        <taxon>Haemaphysalinae</taxon>
        <taxon>Haemaphysalis</taxon>
    </lineage>
</organism>
<evidence type="ECO:0000313" key="2">
    <source>
        <dbReference type="Proteomes" id="UP000821853"/>
    </source>
</evidence>
<dbReference type="InterPro" id="IPR009218">
    <property type="entry name" value="HD_phosphohydro"/>
</dbReference>
<reference evidence="1 2" key="1">
    <citation type="journal article" date="2020" name="Cell">
        <title>Large-Scale Comparative Analyses of Tick Genomes Elucidate Their Genetic Diversity and Vector Capacities.</title>
        <authorList>
            <consortium name="Tick Genome and Microbiome Consortium (TIGMIC)"/>
            <person name="Jia N."/>
            <person name="Wang J."/>
            <person name="Shi W."/>
            <person name="Du L."/>
            <person name="Sun Y."/>
            <person name="Zhan W."/>
            <person name="Jiang J.F."/>
            <person name="Wang Q."/>
            <person name="Zhang B."/>
            <person name="Ji P."/>
            <person name="Bell-Sakyi L."/>
            <person name="Cui X.M."/>
            <person name="Yuan T.T."/>
            <person name="Jiang B.G."/>
            <person name="Yang W.F."/>
            <person name="Lam T.T."/>
            <person name="Chang Q.C."/>
            <person name="Ding S.J."/>
            <person name="Wang X.J."/>
            <person name="Zhu J.G."/>
            <person name="Ruan X.D."/>
            <person name="Zhao L."/>
            <person name="Wei J.T."/>
            <person name="Ye R.Z."/>
            <person name="Que T.C."/>
            <person name="Du C.H."/>
            <person name="Zhou Y.H."/>
            <person name="Cheng J.X."/>
            <person name="Dai P.F."/>
            <person name="Guo W.B."/>
            <person name="Han X.H."/>
            <person name="Huang E.J."/>
            <person name="Li L.F."/>
            <person name="Wei W."/>
            <person name="Gao Y.C."/>
            <person name="Liu J.Z."/>
            <person name="Shao H.Z."/>
            <person name="Wang X."/>
            <person name="Wang C.C."/>
            <person name="Yang T.C."/>
            <person name="Huo Q.B."/>
            <person name="Li W."/>
            <person name="Chen H.Y."/>
            <person name="Chen S.E."/>
            <person name="Zhou L.G."/>
            <person name="Ni X.B."/>
            <person name="Tian J.H."/>
            <person name="Sheng Y."/>
            <person name="Liu T."/>
            <person name="Pan Y.S."/>
            <person name="Xia L.Y."/>
            <person name="Li J."/>
            <person name="Zhao F."/>
            <person name="Cao W.C."/>
        </authorList>
    </citation>
    <scope>NUCLEOTIDE SEQUENCE [LARGE SCALE GENOMIC DNA]</scope>
    <source>
        <strain evidence="1">HaeL-2018</strain>
    </source>
</reference>
<proteinExistence type="predicted"/>
<name>A0A9J6FJX6_HAELO</name>
<dbReference type="VEuPathDB" id="VectorBase:HLOH_049793"/>
<sequence length="100" mass="11370">MALQAAVHACPNERRWQPVVMAAEDEAPRARELWLSATQQAGCCSEATRHTWWKLIRQRYSGPARHHHNLDHLEQMAALVAEYAEHLGNPTAVTLALFFQ</sequence>
<dbReference type="AlphaFoldDB" id="A0A9J6FJX6"/>
<accession>A0A9J6FJX6</accession>
<dbReference type="PANTHER" id="PTHR21174:SF0">
    <property type="entry name" value="HD PHOSPHOHYDROLASE FAMILY PROTEIN-RELATED"/>
    <property type="match status" value="1"/>
</dbReference>
<keyword evidence="2" id="KW-1185">Reference proteome</keyword>
<protein>
    <submittedName>
        <fullName evidence="1">Uncharacterized protein</fullName>
    </submittedName>
</protein>
<comment type="caution">
    <text evidence="1">The sequence shown here is derived from an EMBL/GenBank/DDBJ whole genome shotgun (WGS) entry which is preliminary data.</text>
</comment>
<evidence type="ECO:0000313" key="1">
    <source>
        <dbReference type="EMBL" id="KAH9366542.1"/>
    </source>
</evidence>
<dbReference type="PANTHER" id="PTHR21174">
    <property type="match status" value="1"/>
</dbReference>
<dbReference type="OrthoDB" id="330671at2759"/>
<gene>
    <name evidence="1" type="ORF">HPB48_010304</name>
</gene>
<dbReference type="Proteomes" id="UP000821853">
    <property type="component" value="Chromosome 2"/>
</dbReference>
<dbReference type="EMBL" id="JABSTR010000004">
    <property type="protein sequence ID" value="KAH9366542.1"/>
    <property type="molecule type" value="Genomic_DNA"/>
</dbReference>